<dbReference type="EnsemblPlants" id="AUR62038568-RA">
    <property type="protein sequence ID" value="AUR62038568-RA:cds"/>
    <property type="gene ID" value="AUR62038568"/>
</dbReference>
<name>A0A803N0T4_CHEQI</name>
<evidence type="ECO:0000256" key="3">
    <source>
        <dbReference type="ARBA" id="ARBA00022989"/>
    </source>
</evidence>
<dbReference type="GO" id="GO:0098542">
    <property type="term" value="P:defense response to other organism"/>
    <property type="evidence" value="ECO:0007669"/>
    <property type="project" value="InterPro"/>
</dbReference>
<accession>A0A803N0T4</accession>
<dbReference type="KEGG" id="cqi:110733190"/>
<keyword evidence="3 5" id="KW-1133">Transmembrane helix</keyword>
<evidence type="ECO:0000313" key="7">
    <source>
        <dbReference type="EnsemblPlants" id="AUR62038568-RA:cds"/>
    </source>
</evidence>
<dbReference type="OMA" id="CCRIFCW"/>
<feature type="transmembrane region" description="Helical" evidence="5">
    <location>
        <begin position="78"/>
        <end position="100"/>
    </location>
</feature>
<dbReference type="OrthoDB" id="1917746at2759"/>
<evidence type="ECO:0000256" key="2">
    <source>
        <dbReference type="ARBA" id="ARBA00022692"/>
    </source>
</evidence>
<evidence type="ECO:0000256" key="5">
    <source>
        <dbReference type="SAM" id="Phobius"/>
    </source>
</evidence>
<dbReference type="GO" id="GO:0005886">
    <property type="term" value="C:plasma membrane"/>
    <property type="evidence" value="ECO:0007669"/>
    <property type="project" value="TreeGrafter"/>
</dbReference>
<dbReference type="InterPro" id="IPR044839">
    <property type="entry name" value="NDR1-like"/>
</dbReference>
<feature type="domain" description="Late embryogenesis abundant protein LEA-2 subgroup" evidence="6">
    <location>
        <begin position="133"/>
        <end position="234"/>
    </location>
</feature>
<evidence type="ECO:0000256" key="4">
    <source>
        <dbReference type="ARBA" id="ARBA00023136"/>
    </source>
</evidence>
<proteinExistence type="predicted"/>
<dbReference type="AlphaFoldDB" id="A0A803N0T4"/>
<dbReference type="Gramene" id="AUR62038568-RA">
    <property type="protein sequence ID" value="AUR62038568-RA:cds"/>
    <property type="gene ID" value="AUR62038568"/>
</dbReference>
<evidence type="ECO:0000259" key="6">
    <source>
        <dbReference type="Pfam" id="PF03168"/>
    </source>
</evidence>
<keyword evidence="4 5" id="KW-0472">Membrane</keyword>
<sequence>MPSDRIPVNPRIYPTSIVIDQATKPTVPLVPRNSSISSDKGHTMGNNPPPYPQSLPPFRSLARQPKGRSCCCRVICCIFSLLATFLLVVGILALVFFLVFHPKVPSYSVDRLRITDFRLNLDLSLYARFNVRVTAKNPNKKIGIYYEKGGKMSVWYKKTNLCQGSFPAFYQSPLNTTATDVSLSGQNQYGNTLMQALQQQQQTGNIPLELKVDQPVSIKVQSMKLGKVRFLVNCQLTVDSLSSNNAISIKASNCKIRVKL</sequence>
<dbReference type="Pfam" id="PF03168">
    <property type="entry name" value="LEA_2"/>
    <property type="match status" value="1"/>
</dbReference>
<evidence type="ECO:0000313" key="8">
    <source>
        <dbReference type="Proteomes" id="UP000596660"/>
    </source>
</evidence>
<reference evidence="7" key="1">
    <citation type="journal article" date="2017" name="Nature">
        <title>The genome of Chenopodium quinoa.</title>
        <authorList>
            <person name="Jarvis D.E."/>
            <person name="Ho Y.S."/>
            <person name="Lightfoot D.J."/>
            <person name="Schmoeckel S.M."/>
            <person name="Li B."/>
            <person name="Borm T.J.A."/>
            <person name="Ohyanagi H."/>
            <person name="Mineta K."/>
            <person name="Michell C.T."/>
            <person name="Saber N."/>
            <person name="Kharbatia N.M."/>
            <person name="Rupper R.R."/>
            <person name="Sharp A.R."/>
            <person name="Dally N."/>
            <person name="Boughton B.A."/>
            <person name="Woo Y.H."/>
            <person name="Gao G."/>
            <person name="Schijlen E.G.W.M."/>
            <person name="Guo X."/>
            <person name="Momin A.A."/>
            <person name="Negrao S."/>
            <person name="Al-Babili S."/>
            <person name="Gehring C."/>
            <person name="Roessner U."/>
            <person name="Jung C."/>
            <person name="Murphy K."/>
            <person name="Arold S.T."/>
            <person name="Gojobori T."/>
            <person name="van der Linden C.G."/>
            <person name="van Loo E.N."/>
            <person name="Jellen E.N."/>
            <person name="Maughan P.J."/>
            <person name="Tester M."/>
        </authorList>
    </citation>
    <scope>NUCLEOTIDE SEQUENCE [LARGE SCALE GENOMIC DNA]</scope>
    <source>
        <strain evidence="7">cv. PI 614886</strain>
    </source>
</reference>
<gene>
    <name evidence="7" type="primary">LOC110733190</name>
</gene>
<reference evidence="7" key="2">
    <citation type="submission" date="2021-03" db="UniProtKB">
        <authorList>
            <consortium name="EnsemblPlants"/>
        </authorList>
    </citation>
    <scope>IDENTIFICATION</scope>
</reference>
<dbReference type="InterPro" id="IPR004864">
    <property type="entry name" value="LEA_2"/>
</dbReference>
<organism evidence="7 8">
    <name type="scientific">Chenopodium quinoa</name>
    <name type="common">Quinoa</name>
    <dbReference type="NCBI Taxonomy" id="63459"/>
    <lineage>
        <taxon>Eukaryota</taxon>
        <taxon>Viridiplantae</taxon>
        <taxon>Streptophyta</taxon>
        <taxon>Embryophyta</taxon>
        <taxon>Tracheophyta</taxon>
        <taxon>Spermatophyta</taxon>
        <taxon>Magnoliopsida</taxon>
        <taxon>eudicotyledons</taxon>
        <taxon>Gunneridae</taxon>
        <taxon>Pentapetalae</taxon>
        <taxon>Caryophyllales</taxon>
        <taxon>Chenopodiaceae</taxon>
        <taxon>Chenopodioideae</taxon>
        <taxon>Atripliceae</taxon>
        <taxon>Chenopodium</taxon>
    </lineage>
</organism>
<dbReference type="PANTHER" id="PTHR31234:SF72">
    <property type="entry name" value="NDR1_HIN1-LIKE PROTEIN 6"/>
    <property type="match status" value="1"/>
</dbReference>
<keyword evidence="2 5" id="KW-0812">Transmembrane</keyword>
<protein>
    <recommendedName>
        <fullName evidence="6">Late embryogenesis abundant protein LEA-2 subgroup domain-containing protein</fullName>
    </recommendedName>
</protein>
<comment type="subcellular location">
    <subcellularLocation>
        <location evidence="1">Membrane</location>
        <topology evidence="1">Single-pass membrane protein</topology>
    </subcellularLocation>
</comment>
<dbReference type="GeneID" id="110733190"/>
<dbReference type="RefSeq" id="XP_021768891.1">
    <property type="nucleotide sequence ID" value="XM_021913199.1"/>
</dbReference>
<dbReference type="Proteomes" id="UP000596660">
    <property type="component" value="Unplaced"/>
</dbReference>
<keyword evidence="8" id="KW-1185">Reference proteome</keyword>
<evidence type="ECO:0000256" key="1">
    <source>
        <dbReference type="ARBA" id="ARBA00004167"/>
    </source>
</evidence>
<dbReference type="PANTHER" id="PTHR31234">
    <property type="entry name" value="LATE EMBRYOGENESIS ABUNDANT (LEA) HYDROXYPROLINE-RICH GLYCOPROTEIN FAMILY"/>
    <property type="match status" value="1"/>
</dbReference>